<evidence type="ECO:0000313" key="2">
    <source>
        <dbReference type="Proteomes" id="UP000621500"/>
    </source>
</evidence>
<dbReference type="EMBL" id="BONX01000086">
    <property type="protein sequence ID" value="GIH01803.1"/>
    <property type="molecule type" value="Genomic_DNA"/>
</dbReference>
<proteinExistence type="predicted"/>
<reference evidence="1 2" key="1">
    <citation type="submission" date="2021-01" db="EMBL/GenBank/DDBJ databases">
        <title>Whole genome shotgun sequence of Plantactinospora mayteni NBRC 109088.</title>
        <authorList>
            <person name="Komaki H."/>
            <person name="Tamura T."/>
        </authorList>
    </citation>
    <scope>NUCLEOTIDE SEQUENCE [LARGE SCALE GENOMIC DNA]</scope>
    <source>
        <strain evidence="1 2">NBRC 109088</strain>
    </source>
</reference>
<gene>
    <name evidence="1" type="ORF">Pma05_83750</name>
</gene>
<keyword evidence="2" id="KW-1185">Reference proteome</keyword>
<sequence length="75" mass="8384">MRVDWVAGRVFPVAGGSTWNQQLEFNHPIHKCVDIRATDVRGIYSGPVTDKLDLAFRSGEDCARPNFDVSIAQHD</sequence>
<organism evidence="1 2">
    <name type="scientific">Plantactinospora mayteni</name>
    <dbReference type="NCBI Taxonomy" id="566021"/>
    <lineage>
        <taxon>Bacteria</taxon>
        <taxon>Bacillati</taxon>
        <taxon>Actinomycetota</taxon>
        <taxon>Actinomycetes</taxon>
        <taxon>Micromonosporales</taxon>
        <taxon>Micromonosporaceae</taxon>
        <taxon>Plantactinospora</taxon>
    </lineage>
</organism>
<name>A0ABQ4F4I5_9ACTN</name>
<evidence type="ECO:0000313" key="1">
    <source>
        <dbReference type="EMBL" id="GIH01803.1"/>
    </source>
</evidence>
<comment type="caution">
    <text evidence="1">The sequence shown here is derived from an EMBL/GenBank/DDBJ whole genome shotgun (WGS) entry which is preliminary data.</text>
</comment>
<protein>
    <submittedName>
        <fullName evidence="1">Uncharacterized protein</fullName>
    </submittedName>
</protein>
<dbReference type="Proteomes" id="UP000621500">
    <property type="component" value="Unassembled WGS sequence"/>
</dbReference>
<accession>A0ABQ4F4I5</accession>